<organism evidence="3 4">
    <name type="scientific">Candidatus Iainarchaeum sp</name>
    <dbReference type="NCBI Taxonomy" id="3101447"/>
    <lineage>
        <taxon>Archaea</taxon>
        <taxon>Candidatus Iainarchaeota</taxon>
        <taxon>Candidatus Iainarchaeia</taxon>
        <taxon>Candidatus Iainarchaeales</taxon>
        <taxon>Candidatus Iainarchaeaceae</taxon>
        <taxon>Candidatus Iainarchaeum</taxon>
    </lineage>
</organism>
<evidence type="ECO:0000313" key="4">
    <source>
        <dbReference type="Proteomes" id="UP000277633"/>
    </source>
</evidence>
<dbReference type="EMBL" id="QMWO01000137">
    <property type="protein sequence ID" value="RLG68600.1"/>
    <property type="molecule type" value="Genomic_DNA"/>
</dbReference>
<dbReference type="Pfam" id="PF01558">
    <property type="entry name" value="POR"/>
    <property type="match status" value="1"/>
</dbReference>
<evidence type="ECO:0000313" key="3">
    <source>
        <dbReference type="EMBL" id="RLG68600.1"/>
    </source>
</evidence>
<name>A0A497JEN6_9ARCH</name>
<dbReference type="AlphaFoldDB" id="A0A497JEN6"/>
<protein>
    <submittedName>
        <fullName evidence="3">2-oxoacid:ferredoxin oxidoreductase subunit gamma</fullName>
    </submittedName>
</protein>
<dbReference type="PANTHER" id="PTHR42730">
    <property type="entry name" value="2-OXOGLUTARATE SYNTHASE SUBUNIT KORC"/>
    <property type="match status" value="1"/>
</dbReference>
<feature type="non-terminal residue" evidence="3">
    <location>
        <position position="1"/>
    </location>
</feature>
<keyword evidence="1" id="KW-0560">Oxidoreductase</keyword>
<dbReference type="GO" id="GO:0016903">
    <property type="term" value="F:oxidoreductase activity, acting on the aldehyde or oxo group of donors"/>
    <property type="evidence" value="ECO:0007669"/>
    <property type="project" value="InterPro"/>
</dbReference>
<comment type="caution">
    <text evidence="3">The sequence shown here is derived from an EMBL/GenBank/DDBJ whole genome shotgun (WGS) entry which is preliminary data.</text>
</comment>
<gene>
    <name evidence="3" type="ORF">DRO07_03300</name>
</gene>
<proteinExistence type="predicted"/>
<dbReference type="Proteomes" id="UP000277633">
    <property type="component" value="Unassembled WGS sequence"/>
</dbReference>
<dbReference type="PANTHER" id="PTHR42730:SF1">
    <property type="entry name" value="2-OXOGLUTARATE SYNTHASE SUBUNIT KORC"/>
    <property type="match status" value="1"/>
</dbReference>
<reference evidence="3 4" key="1">
    <citation type="submission" date="2018-06" db="EMBL/GenBank/DDBJ databases">
        <title>Extensive metabolic versatility and redundancy in microbially diverse, dynamic hydrothermal sediments.</title>
        <authorList>
            <person name="Dombrowski N."/>
            <person name="Teske A."/>
            <person name="Baker B.J."/>
        </authorList>
    </citation>
    <scope>NUCLEOTIDE SEQUENCE [LARGE SCALE GENOMIC DNA]</scope>
    <source>
        <strain evidence="3">B9_G13</strain>
    </source>
</reference>
<evidence type="ECO:0000256" key="1">
    <source>
        <dbReference type="ARBA" id="ARBA00023002"/>
    </source>
</evidence>
<dbReference type="Gene3D" id="3.40.920.10">
    <property type="entry name" value="Pyruvate-ferredoxin oxidoreductase, PFOR, domain III"/>
    <property type="match status" value="1"/>
</dbReference>
<sequence>VTQIPEVKVKVFKIPATKIAQEQLQSKMYANIIMLGALTKITRITSERAVEKAITDAVPPATRENNLKAFGIGLELAKRSS</sequence>
<feature type="domain" description="Pyruvate/ketoisovalerate oxidoreductase catalytic" evidence="2">
    <location>
        <begin position="6"/>
        <end position="74"/>
    </location>
</feature>
<dbReference type="SUPFAM" id="SSF53323">
    <property type="entry name" value="Pyruvate-ferredoxin oxidoreductase, PFOR, domain III"/>
    <property type="match status" value="1"/>
</dbReference>
<dbReference type="InterPro" id="IPR019752">
    <property type="entry name" value="Pyrv/ketoisovalerate_OxRed_cat"/>
</dbReference>
<evidence type="ECO:0000259" key="2">
    <source>
        <dbReference type="Pfam" id="PF01558"/>
    </source>
</evidence>
<accession>A0A497JEN6</accession>
<dbReference type="InterPro" id="IPR002869">
    <property type="entry name" value="Pyrv_flavodox_OxRed_cen"/>
</dbReference>
<dbReference type="InterPro" id="IPR052554">
    <property type="entry name" value="2-oxoglutarate_synth_KorC"/>
</dbReference>